<dbReference type="Pfam" id="PF00126">
    <property type="entry name" value="HTH_1"/>
    <property type="match status" value="1"/>
</dbReference>
<dbReference type="InterPro" id="IPR036390">
    <property type="entry name" value="WH_DNA-bd_sf"/>
</dbReference>
<keyword evidence="2" id="KW-0805">Transcription regulation</keyword>
<dbReference type="Proteomes" id="UP000002941">
    <property type="component" value="Unassembled WGS sequence"/>
</dbReference>
<reference evidence="6 7" key="1">
    <citation type="submission" date="2012-05" db="EMBL/GenBank/DDBJ databases">
        <authorList>
            <person name="Harkins D.M."/>
            <person name="Madupu R."/>
            <person name="Durkin A.S."/>
            <person name="Torralba M."/>
            <person name="Methe B."/>
            <person name="Sutton G.G."/>
            <person name="Nelson K.E."/>
        </authorList>
    </citation>
    <scope>NUCLEOTIDE SEQUENCE [LARGE SCALE GENOMIC DNA]</scope>
    <source>
        <strain evidence="6 7">F0489</strain>
    </source>
</reference>
<dbReference type="GO" id="GO:0005829">
    <property type="term" value="C:cytosol"/>
    <property type="evidence" value="ECO:0007669"/>
    <property type="project" value="TreeGrafter"/>
</dbReference>
<dbReference type="Gene3D" id="3.40.190.10">
    <property type="entry name" value="Periplasmic binding protein-like II"/>
    <property type="match status" value="2"/>
</dbReference>
<dbReference type="OrthoDB" id="3673085at2"/>
<feature type="domain" description="HTH lysR-type" evidence="5">
    <location>
        <begin position="2"/>
        <end position="59"/>
    </location>
</feature>
<comment type="similarity">
    <text evidence="1">Belongs to the LysR transcriptional regulatory family.</text>
</comment>
<comment type="caution">
    <text evidence="6">The sequence shown here is derived from an EMBL/GenBank/DDBJ whole genome shotgun (WGS) entry which is preliminary data.</text>
</comment>
<dbReference type="AlphaFoldDB" id="J0N7W3"/>
<proteinExistence type="inferred from homology"/>
<dbReference type="EMBL" id="AKFT01000131">
    <property type="protein sequence ID" value="EJF42984.1"/>
    <property type="molecule type" value="Genomic_DNA"/>
</dbReference>
<evidence type="ECO:0000256" key="3">
    <source>
        <dbReference type="ARBA" id="ARBA00023125"/>
    </source>
</evidence>
<dbReference type="RefSeq" id="WP_008731954.1">
    <property type="nucleotide sequence ID" value="NZ_AKFT01000131.1"/>
</dbReference>
<dbReference type="PATRIC" id="fig|1125718.3.peg.1718"/>
<evidence type="ECO:0000256" key="4">
    <source>
        <dbReference type="ARBA" id="ARBA00023163"/>
    </source>
</evidence>
<evidence type="ECO:0000313" key="7">
    <source>
        <dbReference type="Proteomes" id="UP000002941"/>
    </source>
</evidence>
<dbReference type="PANTHER" id="PTHR30419">
    <property type="entry name" value="HTH-TYPE TRANSCRIPTIONAL REGULATOR YBHD"/>
    <property type="match status" value="1"/>
</dbReference>
<protein>
    <submittedName>
        <fullName evidence="6">LysR substrate-binding domain protein</fullName>
    </submittedName>
</protein>
<dbReference type="SUPFAM" id="SSF53850">
    <property type="entry name" value="Periplasmic binding protein-like II"/>
    <property type="match status" value="1"/>
</dbReference>
<keyword evidence="4" id="KW-0804">Transcription</keyword>
<keyword evidence="3" id="KW-0238">DNA-binding</keyword>
<evidence type="ECO:0000256" key="2">
    <source>
        <dbReference type="ARBA" id="ARBA00023015"/>
    </source>
</evidence>
<evidence type="ECO:0000256" key="1">
    <source>
        <dbReference type="ARBA" id="ARBA00009437"/>
    </source>
</evidence>
<evidence type="ECO:0000259" key="5">
    <source>
        <dbReference type="PROSITE" id="PS50931"/>
    </source>
</evidence>
<organism evidence="6 7">
    <name type="scientific">Actinomyces massiliensis F0489</name>
    <dbReference type="NCBI Taxonomy" id="1125718"/>
    <lineage>
        <taxon>Bacteria</taxon>
        <taxon>Bacillati</taxon>
        <taxon>Actinomycetota</taxon>
        <taxon>Actinomycetes</taxon>
        <taxon>Actinomycetales</taxon>
        <taxon>Actinomycetaceae</taxon>
        <taxon>Actinomyces</taxon>
    </lineage>
</organism>
<dbReference type="InterPro" id="IPR005119">
    <property type="entry name" value="LysR_subst-bd"/>
</dbReference>
<keyword evidence="7" id="KW-1185">Reference proteome</keyword>
<dbReference type="SUPFAM" id="SSF46785">
    <property type="entry name" value="Winged helix' DNA-binding domain"/>
    <property type="match status" value="1"/>
</dbReference>
<evidence type="ECO:0000313" key="6">
    <source>
        <dbReference type="EMBL" id="EJF42984.1"/>
    </source>
</evidence>
<dbReference type="InterPro" id="IPR000847">
    <property type="entry name" value="LysR_HTH_N"/>
</dbReference>
<sequence length="303" mass="32271">MIDVHQLRALVELSRLGTVSAVADSLGYSQSTVSHQLAALSRTTGAVLLTRAGRGVRLTEEGRALADRGQEVLDLLERTEREAIAMAHAETGRIRLAAFPSAVAALVPGVLDVVSQQYPGLEVELVDAEPPGALDALRRGRVDAALSFSYIDDDAGPELRTVRLLDDVLYLVTHRGGIKNIADGAQCRWVTGCARCHEELIAVGRANGFSPETAYASDDYVAVQALVAAGVGAALLPGMALCAYRHPAVEVRPLAQEHRRVEIVTRSERPRPAVIDVIVEACRTAARHTDISRPALRIAGAGA</sequence>
<dbReference type="PANTHER" id="PTHR30419:SF29">
    <property type="entry name" value="LYSR-FAMILY TRANSCRIPTIONAL REGULATOR"/>
    <property type="match status" value="1"/>
</dbReference>
<dbReference type="Gene3D" id="1.10.10.10">
    <property type="entry name" value="Winged helix-like DNA-binding domain superfamily/Winged helix DNA-binding domain"/>
    <property type="match status" value="1"/>
</dbReference>
<dbReference type="GO" id="GO:0003700">
    <property type="term" value="F:DNA-binding transcription factor activity"/>
    <property type="evidence" value="ECO:0007669"/>
    <property type="project" value="InterPro"/>
</dbReference>
<dbReference type="InterPro" id="IPR050950">
    <property type="entry name" value="HTH-type_LysR_regulators"/>
</dbReference>
<dbReference type="Pfam" id="PF03466">
    <property type="entry name" value="LysR_substrate"/>
    <property type="match status" value="1"/>
</dbReference>
<dbReference type="eggNOG" id="COG0583">
    <property type="taxonomic scope" value="Bacteria"/>
</dbReference>
<dbReference type="GO" id="GO:0003677">
    <property type="term" value="F:DNA binding"/>
    <property type="evidence" value="ECO:0007669"/>
    <property type="project" value="UniProtKB-KW"/>
</dbReference>
<dbReference type="PROSITE" id="PS50931">
    <property type="entry name" value="HTH_LYSR"/>
    <property type="match status" value="1"/>
</dbReference>
<gene>
    <name evidence="6" type="ORF">HMPREF1318_1660</name>
</gene>
<accession>J0N7W3</accession>
<name>J0N7W3_9ACTO</name>
<dbReference type="InterPro" id="IPR036388">
    <property type="entry name" value="WH-like_DNA-bd_sf"/>
</dbReference>